<evidence type="ECO:0000256" key="1">
    <source>
        <dbReference type="SAM" id="MobiDB-lite"/>
    </source>
</evidence>
<sequence length="141" mass="15798">MRISTTRSYISRGHYPLKIRSAPHSKSFGQLLSDPTLTLAQSVENPHSQKIEVKCPGTKPKMDEIPTHNEGTGETSNPQPTPEKEIDQRNQTIQQLEAALKELLEKQTQEAAIATEAVKRAEELAKNSKPSLMKLKKRQKT</sequence>
<dbReference type="EMBL" id="JASCZI010062714">
    <property type="protein sequence ID" value="MED6140761.1"/>
    <property type="molecule type" value="Genomic_DNA"/>
</dbReference>
<feature type="compositionally biased region" description="Polar residues" evidence="1">
    <location>
        <begin position="69"/>
        <end position="78"/>
    </location>
</feature>
<proteinExistence type="predicted"/>
<feature type="region of interest" description="Disordered" evidence="1">
    <location>
        <begin position="43"/>
        <end position="89"/>
    </location>
</feature>
<evidence type="ECO:0000313" key="2">
    <source>
        <dbReference type="EMBL" id="MED6140761.1"/>
    </source>
</evidence>
<protein>
    <submittedName>
        <fullName evidence="2">Uncharacterized protein</fullName>
    </submittedName>
</protein>
<name>A0ABU6SWD9_9FABA</name>
<keyword evidence="3" id="KW-1185">Reference proteome</keyword>
<evidence type="ECO:0000313" key="3">
    <source>
        <dbReference type="Proteomes" id="UP001341840"/>
    </source>
</evidence>
<reference evidence="2 3" key="1">
    <citation type="journal article" date="2023" name="Plants (Basel)">
        <title>Bridging the Gap: Combining Genomics and Transcriptomics Approaches to Understand Stylosanthes scabra, an Orphan Legume from the Brazilian Caatinga.</title>
        <authorList>
            <person name="Ferreira-Neto J.R.C."/>
            <person name="da Silva M.D."/>
            <person name="Binneck E."/>
            <person name="de Melo N.F."/>
            <person name="da Silva R.H."/>
            <person name="de Melo A.L.T.M."/>
            <person name="Pandolfi V."/>
            <person name="Bustamante F.O."/>
            <person name="Brasileiro-Vidal A.C."/>
            <person name="Benko-Iseppon A.M."/>
        </authorList>
    </citation>
    <scope>NUCLEOTIDE SEQUENCE [LARGE SCALE GENOMIC DNA]</scope>
    <source>
        <tissue evidence="2">Leaves</tissue>
    </source>
</reference>
<organism evidence="2 3">
    <name type="scientific">Stylosanthes scabra</name>
    <dbReference type="NCBI Taxonomy" id="79078"/>
    <lineage>
        <taxon>Eukaryota</taxon>
        <taxon>Viridiplantae</taxon>
        <taxon>Streptophyta</taxon>
        <taxon>Embryophyta</taxon>
        <taxon>Tracheophyta</taxon>
        <taxon>Spermatophyta</taxon>
        <taxon>Magnoliopsida</taxon>
        <taxon>eudicotyledons</taxon>
        <taxon>Gunneridae</taxon>
        <taxon>Pentapetalae</taxon>
        <taxon>rosids</taxon>
        <taxon>fabids</taxon>
        <taxon>Fabales</taxon>
        <taxon>Fabaceae</taxon>
        <taxon>Papilionoideae</taxon>
        <taxon>50 kb inversion clade</taxon>
        <taxon>dalbergioids sensu lato</taxon>
        <taxon>Dalbergieae</taxon>
        <taxon>Pterocarpus clade</taxon>
        <taxon>Stylosanthes</taxon>
    </lineage>
</organism>
<accession>A0ABU6SWD9</accession>
<comment type="caution">
    <text evidence="2">The sequence shown here is derived from an EMBL/GenBank/DDBJ whole genome shotgun (WGS) entry which is preliminary data.</text>
</comment>
<gene>
    <name evidence="2" type="ORF">PIB30_096549</name>
</gene>
<dbReference type="Proteomes" id="UP001341840">
    <property type="component" value="Unassembled WGS sequence"/>
</dbReference>